<dbReference type="InterPro" id="IPR020449">
    <property type="entry name" value="Tscrpt_reg_AraC-type_HTH"/>
</dbReference>
<dbReference type="Pfam" id="PF12833">
    <property type="entry name" value="HTH_18"/>
    <property type="match status" value="1"/>
</dbReference>
<dbReference type="OrthoDB" id="5949386at2"/>
<evidence type="ECO:0000259" key="5">
    <source>
        <dbReference type="PROSITE" id="PS01124"/>
    </source>
</evidence>
<dbReference type="PROSITE" id="PS00041">
    <property type="entry name" value="HTH_ARAC_FAMILY_1"/>
    <property type="match status" value="1"/>
</dbReference>
<dbReference type="InterPro" id="IPR014710">
    <property type="entry name" value="RmlC-like_jellyroll"/>
</dbReference>
<dbReference type="PANTHER" id="PTHR11019:SF190">
    <property type="entry name" value="ARAC-FAMILY REGULATORY PROTEIN"/>
    <property type="match status" value="1"/>
</dbReference>
<dbReference type="SMART" id="SM00342">
    <property type="entry name" value="HTH_ARAC"/>
    <property type="match status" value="1"/>
</dbReference>
<accession>A0A2T3J9S6</accession>
<reference evidence="6 7" key="1">
    <citation type="submission" date="2018-01" db="EMBL/GenBank/DDBJ databases">
        <title>Whole genome sequencing of Histamine producing bacteria.</title>
        <authorList>
            <person name="Butler K."/>
        </authorList>
    </citation>
    <scope>NUCLEOTIDE SEQUENCE [LARGE SCALE GENOMIC DNA]</scope>
    <source>
        <strain evidence="6 7">JCM 12947</strain>
    </source>
</reference>
<dbReference type="Pfam" id="PF07883">
    <property type="entry name" value="Cupin_2"/>
    <property type="match status" value="1"/>
</dbReference>
<evidence type="ECO:0000256" key="1">
    <source>
        <dbReference type="ARBA" id="ARBA00022491"/>
    </source>
</evidence>
<dbReference type="InterPro" id="IPR011051">
    <property type="entry name" value="RmlC_Cupin_sf"/>
</dbReference>
<dbReference type="SUPFAM" id="SSF51182">
    <property type="entry name" value="RmlC-like cupins"/>
    <property type="match status" value="1"/>
</dbReference>
<dbReference type="Gene3D" id="1.10.10.60">
    <property type="entry name" value="Homeodomain-like"/>
    <property type="match status" value="1"/>
</dbReference>
<dbReference type="InterPro" id="IPR018060">
    <property type="entry name" value="HTH_AraC"/>
</dbReference>
<dbReference type="EMBL" id="PYMJ01000029">
    <property type="protein sequence ID" value="PSU45557.1"/>
    <property type="molecule type" value="Genomic_DNA"/>
</dbReference>
<dbReference type="SUPFAM" id="SSF46689">
    <property type="entry name" value="Homeodomain-like"/>
    <property type="match status" value="1"/>
</dbReference>
<evidence type="ECO:0000256" key="2">
    <source>
        <dbReference type="ARBA" id="ARBA00023015"/>
    </source>
</evidence>
<name>A0A2T3J9S6_9GAMM</name>
<protein>
    <submittedName>
        <fullName evidence="6">AraC family transcriptional regulator</fullName>
    </submittedName>
</protein>
<sequence length="267" mass="30792">MEQRQFMPQLVEQLPTDVFIHYFHIAAGTETLPHHHRWGQVHLIKHGVLEMEVEGQKMVSPAGYAIWTPANVVHRAYNRKDIEYCAININQHLVAQLPQQACMIALSPLVQAIIDDLVHREVAAVDNYQDQCLTDVLIARLASAKRMDNFLPTTSDTLLHPILVSLEADPADTRSLGEWAKQVYSTERTLTRRFQCELKMSFNEWRQRLKVVHALHLLKLQYSINDVAFSLGYSQASSFIKMFRRQTGMTPEVYRSKLLTLTQQDER</sequence>
<dbReference type="InterPro" id="IPR013096">
    <property type="entry name" value="Cupin_2"/>
</dbReference>
<keyword evidence="7" id="KW-1185">Reference proteome</keyword>
<organism evidence="6 7">
    <name type="scientific">Photobacterium frigidiphilum</name>
    <dbReference type="NCBI Taxonomy" id="264736"/>
    <lineage>
        <taxon>Bacteria</taxon>
        <taxon>Pseudomonadati</taxon>
        <taxon>Pseudomonadota</taxon>
        <taxon>Gammaproteobacteria</taxon>
        <taxon>Vibrionales</taxon>
        <taxon>Vibrionaceae</taxon>
        <taxon>Photobacterium</taxon>
    </lineage>
</organism>
<keyword evidence="4" id="KW-0804">Transcription</keyword>
<dbReference type="GO" id="GO:0003700">
    <property type="term" value="F:DNA-binding transcription factor activity"/>
    <property type="evidence" value="ECO:0007669"/>
    <property type="project" value="InterPro"/>
</dbReference>
<proteinExistence type="predicted"/>
<dbReference type="CDD" id="cd06124">
    <property type="entry name" value="cupin_NimR-like_N"/>
    <property type="match status" value="1"/>
</dbReference>
<dbReference type="PRINTS" id="PR00032">
    <property type="entry name" value="HTHARAC"/>
</dbReference>
<dbReference type="Proteomes" id="UP000240987">
    <property type="component" value="Unassembled WGS sequence"/>
</dbReference>
<dbReference type="AlphaFoldDB" id="A0A2T3J9S6"/>
<dbReference type="PROSITE" id="PS01124">
    <property type="entry name" value="HTH_ARAC_FAMILY_2"/>
    <property type="match status" value="1"/>
</dbReference>
<comment type="caution">
    <text evidence="6">The sequence shown here is derived from an EMBL/GenBank/DDBJ whole genome shotgun (WGS) entry which is preliminary data.</text>
</comment>
<dbReference type="InterPro" id="IPR009057">
    <property type="entry name" value="Homeodomain-like_sf"/>
</dbReference>
<dbReference type="RefSeq" id="WP_107244667.1">
    <property type="nucleotide sequence ID" value="NZ_PYMJ01000029.1"/>
</dbReference>
<evidence type="ECO:0000313" key="6">
    <source>
        <dbReference type="EMBL" id="PSU45557.1"/>
    </source>
</evidence>
<dbReference type="Gene3D" id="2.60.120.10">
    <property type="entry name" value="Jelly Rolls"/>
    <property type="match status" value="1"/>
</dbReference>
<keyword evidence="3" id="KW-0238">DNA-binding</keyword>
<evidence type="ECO:0000313" key="7">
    <source>
        <dbReference type="Proteomes" id="UP000240987"/>
    </source>
</evidence>
<keyword evidence="1" id="KW-0678">Repressor</keyword>
<gene>
    <name evidence="6" type="ORF">C9J12_22045</name>
</gene>
<dbReference type="FunFam" id="1.10.10.60:FF:000132">
    <property type="entry name" value="AraC family transcriptional regulator"/>
    <property type="match status" value="1"/>
</dbReference>
<keyword evidence="2" id="KW-0805">Transcription regulation</keyword>
<evidence type="ECO:0000256" key="4">
    <source>
        <dbReference type="ARBA" id="ARBA00023163"/>
    </source>
</evidence>
<dbReference type="GO" id="GO:0043565">
    <property type="term" value="F:sequence-specific DNA binding"/>
    <property type="evidence" value="ECO:0007669"/>
    <property type="project" value="InterPro"/>
</dbReference>
<evidence type="ECO:0000256" key="3">
    <source>
        <dbReference type="ARBA" id="ARBA00023125"/>
    </source>
</evidence>
<dbReference type="PANTHER" id="PTHR11019">
    <property type="entry name" value="HTH-TYPE TRANSCRIPTIONAL REGULATOR NIMR"/>
    <property type="match status" value="1"/>
</dbReference>
<feature type="domain" description="HTH araC/xylS-type" evidence="5">
    <location>
        <begin position="160"/>
        <end position="257"/>
    </location>
</feature>
<dbReference type="InterPro" id="IPR018062">
    <property type="entry name" value="HTH_AraC-typ_CS"/>
</dbReference>